<gene>
    <name evidence="3" type="ordered locus">CVAR_1576</name>
</gene>
<dbReference type="HOGENOM" id="CLU_109360_0_0_11"/>
<evidence type="ECO:0000256" key="2">
    <source>
        <dbReference type="SAM" id="Phobius"/>
    </source>
</evidence>
<evidence type="ECO:0000313" key="4">
    <source>
        <dbReference type="Proteomes" id="UP000006659"/>
    </source>
</evidence>
<proteinExistence type="predicted"/>
<keyword evidence="2" id="KW-1133">Transmembrane helix</keyword>
<keyword evidence="2" id="KW-0472">Membrane</keyword>
<reference evidence="3 4" key="1">
    <citation type="journal article" date="2011" name="BMC Genomics">
        <title>Complete genome sequence of Corynebacterium variabile DSM 44702 isolated from the surface of smear-ripened cheeses and insights into cheese ripening and flavor generation.</title>
        <authorList>
            <person name="Schroeder J."/>
            <person name="Maus I."/>
            <person name="Trost E."/>
            <person name="Tauch A."/>
        </authorList>
    </citation>
    <scope>NUCLEOTIDE SEQUENCE [LARGE SCALE GENOMIC DNA]</scope>
    <source>
        <strain evidence="4">DSM 44702 / JCM 12073 / NCIMB 30131</strain>
    </source>
</reference>
<dbReference type="InterPro" id="IPR021443">
    <property type="entry name" value="DUF3093"/>
</dbReference>
<accession>G0HEE4</accession>
<dbReference type="KEGG" id="cva:CVAR_1576"/>
<dbReference type="EMBL" id="CP002917">
    <property type="protein sequence ID" value="AEK36930.1"/>
    <property type="molecule type" value="Genomic_DNA"/>
</dbReference>
<sequence length="202" mass="21786">MSPLTGRLWSASPGGLHCVVVNVPDQTGHDVAPEPAQEPSGTSSPGSGPAVLYSERQPVPLSWWLIGIGVAALLAWQGQMKREWYWGAVVGIIALAAVIWSLVYASRNRVIVERDETGETWLRVGDAALPRSAVSRTVPVPPTARRAAMGRQLDPAAYVAHRTWIPAMAMFVLDDPDDPTPYWLVSTAEPEELLKAFGAPVS</sequence>
<protein>
    <recommendedName>
        <fullName evidence="5">DUF3093 domain-containing protein</fullName>
    </recommendedName>
</protein>
<evidence type="ECO:0008006" key="5">
    <source>
        <dbReference type="Google" id="ProtNLM"/>
    </source>
</evidence>
<dbReference type="STRING" id="858619.CVAR_1576"/>
<dbReference type="AlphaFoldDB" id="G0HEE4"/>
<evidence type="ECO:0000313" key="3">
    <source>
        <dbReference type="EMBL" id="AEK36930.1"/>
    </source>
</evidence>
<feature type="compositionally biased region" description="Low complexity" evidence="1">
    <location>
        <begin position="39"/>
        <end position="49"/>
    </location>
</feature>
<dbReference type="Pfam" id="PF11292">
    <property type="entry name" value="DUF3093"/>
    <property type="match status" value="1"/>
</dbReference>
<feature type="transmembrane region" description="Helical" evidence="2">
    <location>
        <begin position="84"/>
        <end position="105"/>
    </location>
</feature>
<dbReference type="Proteomes" id="UP000006659">
    <property type="component" value="Chromosome"/>
</dbReference>
<feature type="region of interest" description="Disordered" evidence="1">
    <location>
        <begin position="27"/>
        <end position="49"/>
    </location>
</feature>
<dbReference type="RefSeq" id="WP_014010095.1">
    <property type="nucleotide sequence ID" value="NC_015859.1"/>
</dbReference>
<keyword evidence="2" id="KW-0812">Transmembrane</keyword>
<evidence type="ECO:0000256" key="1">
    <source>
        <dbReference type="SAM" id="MobiDB-lite"/>
    </source>
</evidence>
<name>G0HEE4_CORVD</name>
<organism evidence="3 4">
    <name type="scientific">Corynebacterium variabile (strain DSM 44702 / CIP 107183 / JCM 12073 / NCIMB 30131)</name>
    <name type="common">Corynebacterium mooreparkense</name>
    <dbReference type="NCBI Taxonomy" id="858619"/>
    <lineage>
        <taxon>Bacteria</taxon>
        <taxon>Bacillati</taxon>
        <taxon>Actinomycetota</taxon>
        <taxon>Actinomycetes</taxon>
        <taxon>Mycobacteriales</taxon>
        <taxon>Corynebacteriaceae</taxon>
        <taxon>Corynebacterium</taxon>
    </lineage>
</organism>
<dbReference type="eggNOG" id="ENOG5032Z7M">
    <property type="taxonomic scope" value="Bacteria"/>
</dbReference>
<feature type="transmembrane region" description="Helical" evidence="2">
    <location>
        <begin position="61"/>
        <end position="78"/>
    </location>
</feature>
<dbReference type="GeneID" id="82887603"/>